<gene>
    <name evidence="1" type="ORF">RHSIM_Rhsim03G0109000</name>
</gene>
<accession>A0A834LVB4</accession>
<name>A0A834LVB4_RHOSS</name>
<keyword evidence="2" id="KW-1185">Reference proteome</keyword>
<dbReference type="OrthoDB" id="1833827at2759"/>
<dbReference type="EMBL" id="WJXA01000003">
    <property type="protein sequence ID" value="KAF7148348.1"/>
    <property type="molecule type" value="Genomic_DNA"/>
</dbReference>
<evidence type="ECO:0000313" key="1">
    <source>
        <dbReference type="EMBL" id="KAF7148348.1"/>
    </source>
</evidence>
<dbReference type="Proteomes" id="UP000626092">
    <property type="component" value="Unassembled WGS sequence"/>
</dbReference>
<comment type="caution">
    <text evidence="1">The sequence shown here is derived from an EMBL/GenBank/DDBJ whole genome shotgun (WGS) entry which is preliminary data.</text>
</comment>
<sequence length="169" mass="18738">MASLRFQCRTFRVLPSSYFARYIKDGGMKEITFCLALSRSRPRLHICPCNRNPSSLRHSPPLTAGVFRSSFSLHTGDLIGPLAGVFSMVDSSINSPNVDPEAYQTLLETIQSLGRDYRSFDEWSSNLRRHSGLTAIPGIHIPLQMDDSACRGVSPGKGDSDQGRVDFDE</sequence>
<proteinExistence type="predicted"/>
<protein>
    <submittedName>
        <fullName evidence="1">Uncharacterized protein</fullName>
    </submittedName>
</protein>
<dbReference type="AlphaFoldDB" id="A0A834LVB4"/>
<reference evidence="1" key="1">
    <citation type="submission" date="2019-11" db="EMBL/GenBank/DDBJ databases">
        <authorList>
            <person name="Liu Y."/>
            <person name="Hou J."/>
            <person name="Li T.-Q."/>
            <person name="Guan C.-H."/>
            <person name="Wu X."/>
            <person name="Wu H.-Z."/>
            <person name="Ling F."/>
            <person name="Zhang R."/>
            <person name="Shi X.-G."/>
            <person name="Ren J.-P."/>
            <person name="Chen E.-F."/>
            <person name="Sun J.-M."/>
        </authorList>
    </citation>
    <scope>NUCLEOTIDE SEQUENCE</scope>
    <source>
        <strain evidence="1">Adult_tree_wgs_1</strain>
        <tissue evidence="1">Leaves</tissue>
    </source>
</reference>
<organism evidence="1 2">
    <name type="scientific">Rhododendron simsii</name>
    <name type="common">Sims's rhododendron</name>
    <dbReference type="NCBI Taxonomy" id="118357"/>
    <lineage>
        <taxon>Eukaryota</taxon>
        <taxon>Viridiplantae</taxon>
        <taxon>Streptophyta</taxon>
        <taxon>Embryophyta</taxon>
        <taxon>Tracheophyta</taxon>
        <taxon>Spermatophyta</taxon>
        <taxon>Magnoliopsida</taxon>
        <taxon>eudicotyledons</taxon>
        <taxon>Gunneridae</taxon>
        <taxon>Pentapetalae</taxon>
        <taxon>asterids</taxon>
        <taxon>Ericales</taxon>
        <taxon>Ericaceae</taxon>
        <taxon>Ericoideae</taxon>
        <taxon>Rhodoreae</taxon>
        <taxon>Rhododendron</taxon>
    </lineage>
</organism>
<evidence type="ECO:0000313" key="2">
    <source>
        <dbReference type="Proteomes" id="UP000626092"/>
    </source>
</evidence>